<reference evidence="1" key="1">
    <citation type="journal article" date="2015" name="Nature">
        <title>Complex archaea that bridge the gap between prokaryotes and eukaryotes.</title>
        <authorList>
            <person name="Spang A."/>
            <person name="Saw J.H."/>
            <person name="Jorgensen S.L."/>
            <person name="Zaremba-Niedzwiedzka K."/>
            <person name="Martijn J."/>
            <person name="Lind A.E."/>
            <person name="van Eijk R."/>
            <person name="Schleper C."/>
            <person name="Guy L."/>
            <person name="Ettema T.J."/>
        </authorList>
    </citation>
    <scope>NUCLEOTIDE SEQUENCE</scope>
</reference>
<gene>
    <name evidence="1" type="ORF">LCGC14_2172940</name>
</gene>
<accession>A0A0F9DPM5</accession>
<protein>
    <submittedName>
        <fullName evidence="1">Uncharacterized protein</fullName>
    </submittedName>
</protein>
<organism evidence="1">
    <name type="scientific">marine sediment metagenome</name>
    <dbReference type="NCBI Taxonomy" id="412755"/>
    <lineage>
        <taxon>unclassified sequences</taxon>
        <taxon>metagenomes</taxon>
        <taxon>ecological metagenomes</taxon>
    </lineage>
</organism>
<name>A0A0F9DPM5_9ZZZZ</name>
<sequence>MVDTAINDLKGRLAQIIQAGGDLIVIPMTSTDVDATFEDGYADEFLDTLLLDAQNVEAIGSTWARKVHLNAAITSAVDDINDLWRVILDADDTWTAVLAGNDVTEILICEDGASDAVRRCIGKWVFAVTTDGNDVTANYDQTLGIWTAA</sequence>
<evidence type="ECO:0000313" key="1">
    <source>
        <dbReference type="EMBL" id="KKL63654.1"/>
    </source>
</evidence>
<comment type="caution">
    <text evidence="1">The sequence shown here is derived from an EMBL/GenBank/DDBJ whole genome shotgun (WGS) entry which is preliminary data.</text>
</comment>
<dbReference type="EMBL" id="LAZR01028092">
    <property type="protein sequence ID" value="KKL63654.1"/>
    <property type="molecule type" value="Genomic_DNA"/>
</dbReference>
<dbReference type="AlphaFoldDB" id="A0A0F9DPM5"/>
<proteinExistence type="predicted"/>